<reference evidence="1 2" key="1">
    <citation type="journal article" date="2011" name="Mol. Biol. Evol.">
        <title>Phylogenomic evidence for the presence of a flagellum and cbb3 oxidase in the free-living mitochondrial ancestor.</title>
        <authorList>
            <person name="Sassera D."/>
            <person name="Lo N."/>
            <person name="Epis S."/>
            <person name="D'Auria G."/>
            <person name="Montagna M."/>
            <person name="Comandatore F."/>
            <person name="Horner D."/>
            <person name="Pereto J."/>
            <person name="Luciano A.M."/>
            <person name="Franciosi F."/>
            <person name="Ferri E."/>
            <person name="Crotti E."/>
            <person name="Bazzocchi C."/>
            <person name="Daffonchio D."/>
            <person name="Sacchi L."/>
            <person name="Moya A."/>
            <person name="Latorre A."/>
            <person name="Bandi C."/>
        </authorList>
    </citation>
    <scope>NUCLEOTIDE SEQUENCE [LARGE SCALE GENOMIC DNA]</scope>
    <source>
        <strain evidence="1 2">IricVA</strain>
    </source>
</reference>
<evidence type="ECO:0000313" key="2">
    <source>
        <dbReference type="Proteomes" id="UP000006639"/>
    </source>
</evidence>
<protein>
    <submittedName>
        <fullName evidence="1">Uncharacterized protein</fullName>
    </submittedName>
</protein>
<dbReference type="EMBL" id="CP002130">
    <property type="protein sequence ID" value="AEI88735.1"/>
    <property type="molecule type" value="Genomic_DNA"/>
</dbReference>
<accession>F7XVN6</accession>
<keyword evidence="2" id="KW-1185">Reference proteome</keyword>
<dbReference type="HOGENOM" id="CLU_3045432_0_0_5"/>
<name>F7XVN6_MIDMI</name>
<dbReference type="AlphaFoldDB" id="F7XVN6"/>
<sequence length="54" mass="6567">MIKQKDNTYRALIECKEGQWDMEILVELNNQVYIISERIFLHDKNFINESVKQH</sequence>
<organism evidence="1 2">
    <name type="scientific">Midichloria mitochondrii (strain IricVA)</name>
    <dbReference type="NCBI Taxonomy" id="696127"/>
    <lineage>
        <taxon>Bacteria</taxon>
        <taxon>Pseudomonadati</taxon>
        <taxon>Pseudomonadota</taxon>
        <taxon>Alphaproteobacteria</taxon>
        <taxon>Rickettsiales</taxon>
        <taxon>Candidatus Midichloriaceae</taxon>
        <taxon>Candidatus Midichloria</taxon>
    </lineage>
</organism>
<dbReference type="KEGG" id="mmn:midi_00428"/>
<proteinExistence type="predicted"/>
<gene>
    <name evidence="1" type="ordered locus">midi_00428</name>
</gene>
<dbReference type="Proteomes" id="UP000006639">
    <property type="component" value="Chromosome"/>
</dbReference>
<evidence type="ECO:0000313" key="1">
    <source>
        <dbReference type="EMBL" id="AEI88735.1"/>
    </source>
</evidence>